<proteinExistence type="predicted"/>
<dbReference type="InterPro" id="IPR046880">
    <property type="entry name" value="TPR-S"/>
</dbReference>
<dbReference type="Gene3D" id="1.25.40.10">
    <property type="entry name" value="Tetratricopeptide repeat domain"/>
    <property type="match status" value="1"/>
</dbReference>
<dbReference type="Pfam" id="PF20308">
    <property type="entry name" value="TPR-S"/>
    <property type="match status" value="1"/>
</dbReference>
<evidence type="ECO:0000313" key="1">
    <source>
        <dbReference type="EMBL" id="MVM34148.1"/>
    </source>
</evidence>
<dbReference type="InterPro" id="IPR011990">
    <property type="entry name" value="TPR-like_helical_dom_sf"/>
</dbReference>
<sequence length="482" mass="53685">MGELTKLLSSCQVKITLHINPVPMNPTVDPASNALAPLRPICFMIMPYGKKPTQSESGVAIIDYDALWDKALFPLIDQDLNYYPVRADQDLGAMIIKEMIERLALADLVIADVSTPNANVYYEIGVRHAARETGCVMISADWSKQLFDISQMRQVRYPLPEGTITDETAAAVREKLKGILPLVTGISPVFDSLPGFPSKMDISRTTSFRGQVEELSRFSTEVRKIRLLQDTKERSAQSKQLIEKYKKAAYTLPGVALEIIYLLRDNADWAETLVFLESLPDTFQSLPVVKEQTCLVKSKNGSHIEAIAALKELIATSGDSSERRGLIGGRYKKLFNSTKDNPSQKSNYLDQAIAEYTKGMMLDLNDYFPSCNLPRLLRTRNEFDDGKQAQVAAIIALAACERKRAIDPSDEWLLPTLLGLAFDAGDINTAQNLYKEMRDTGVQPFKLETTVPDLETAISLIKDETISSQLTTILLRIKALVQ</sequence>
<dbReference type="AlphaFoldDB" id="A0A7K1SK75"/>
<organism evidence="1 2">
    <name type="scientific">Spirosoma arboris</name>
    <dbReference type="NCBI Taxonomy" id="2682092"/>
    <lineage>
        <taxon>Bacteria</taxon>
        <taxon>Pseudomonadati</taxon>
        <taxon>Bacteroidota</taxon>
        <taxon>Cytophagia</taxon>
        <taxon>Cytophagales</taxon>
        <taxon>Cytophagaceae</taxon>
        <taxon>Spirosoma</taxon>
    </lineage>
</organism>
<protein>
    <submittedName>
        <fullName evidence="1">DUF4071 domain-containing protein</fullName>
    </submittedName>
</protein>
<evidence type="ECO:0000313" key="2">
    <source>
        <dbReference type="Proteomes" id="UP000436006"/>
    </source>
</evidence>
<dbReference type="Proteomes" id="UP000436006">
    <property type="component" value="Unassembled WGS sequence"/>
</dbReference>
<comment type="caution">
    <text evidence="1">The sequence shown here is derived from an EMBL/GenBank/DDBJ whole genome shotgun (WGS) entry which is preliminary data.</text>
</comment>
<dbReference type="InterPro" id="IPR002885">
    <property type="entry name" value="PPR_rpt"/>
</dbReference>
<name>A0A7K1SK75_9BACT</name>
<keyword evidence="2" id="KW-1185">Reference proteome</keyword>
<dbReference type="PROSITE" id="PS51375">
    <property type="entry name" value="PPR"/>
    <property type="match status" value="1"/>
</dbReference>
<gene>
    <name evidence="1" type="ORF">GO755_29210</name>
</gene>
<dbReference type="EMBL" id="WPIN01000014">
    <property type="protein sequence ID" value="MVM34148.1"/>
    <property type="molecule type" value="Genomic_DNA"/>
</dbReference>
<reference evidence="1 2" key="1">
    <citation type="submission" date="2019-12" db="EMBL/GenBank/DDBJ databases">
        <title>Spirosoma sp. HMF4905 genome sequencing and assembly.</title>
        <authorList>
            <person name="Kang H."/>
            <person name="Cha I."/>
            <person name="Kim H."/>
            <person name="Joh K."/>
        </authorList>
    </citation>
    <scope>NUCLEOTIDE SEQUENCE [LARGE SCALE GENOMIC DNA]</scope>
    <source>
        <strain evidence="1 2">HMF4905</strain>
    </source>
</reference>
<accession>A0A7K1SK75</accession>